<dbReference type="InterPro" id="IPR013083">
    <property type="entry name" value="Znf_RING/FYVE/PHD"/>
</dbReference>
<dbReference type="CDD" id="cd04301">
    <property type="entry name" value="NAT_SF"/>
    <property type="match status" value="1"/>
</dbReference>
<dbReference type="PANTHER" id="PTHR46309:SF12">
    <property type="entry name" value="GB|AAC80581.1"/>
    <property type="match status" value="1"/>
</dbReference>
<dbReference type="Gene3D" id="3.30.40.10">
    <property type="entry name" value="Zinc/RING finger domain, C3HC4 (zinc finger)"/>
    <property type="match status" value="2"/>
</dbReference>
<evidence type="ECO:0000256" key="6">
    <source>
        <dbReference type="PROSITE-ProRule" id="PRU00146"/>
    </source>
</evidence>
<dbReference type="GO" id="GO:0016747">
    <property type="term" value="F:acyltransferase activity, transferring groups other than amino-acyl groups"/>
    <property type="evidence" value="ECO:0007669"/>
    <property type="project" value="InterPro"/>
</dbReference>
<organism evidence="10 11">
    <name type="scientific">Erythroxylum novogranatense</name>
    <dbReference type="NCBI Taxonomy" id="1862640"/>
    <lineage>
        <taxon>Eukaryota</taxon>
        <taxon>Viridiplantae</taxon>
        <taxon>Streptophyta</taxon>
        <taxon>Embryophyta</taxon>
        <taxon>Tracheophyta</taxon>
        <taxon>Spermatophyta</taxon>
        <taxon>Magnoliopsida</taxon>
        <taxon>eudicotyledons</taxon>
        <taxon>Gunneridae</taxon>
        <taxon>Pentapetalae</taxon>
        <taxon>rosids</taxon>
        <taxon>fabids</taxon>
        <taxon>Malpighiales</taxon>
        <taxon>Erythroxylaceae</taxon>
        <taxon>Erythroxylum</taxon>
    </lineage>
</organism>
<dbReference type="SUPFAM" id="SSF55729">
    <property type="entry name" value="Acyl-CoA N-acyltransferases (Nat)"/>
    <property type="match status" value="1"/>
</dbReference>
<dbReference type="InterPro" id="IPR001965">
    <property type="entry name" value="Znf_PHD"/>
</dbReference>
<evidence type="ECO:0000256" key="4">
    <source>
        <dbReference type="ARBA" id="ARBA00022833"/>
    </source>
</evidence>
<evidence type="ECO:0000256" key="5">
    <source>
        <dbReference type="ARBA" id="ARBA00023242"/>
    </source>
</evidence>
<keyword evidence="5" id="KW-0539">Nucleus</keyword>
<comment type="subcellular location">
    <subcellularLocation>
        <location evidence="1">Nucleus</location>
    </subcellularLocation>
</comment>
<dbReference type="InterPro" id="IPR056511">
    <property type="entry name" value="IDM1_C"/>
</dbReference>
<feature type="domain" description="PHD-type" evidence="8">
    <location>
        <begin position="526"/>
        <end position="571"/>
    </location>
</feature>
<dbReference type="InterPro" id="IPR059153">
    <property type="entry name" value="NSD_PHD-1st"/>
</dbReference>
<name>A0AAV8TVI2_9ROSI</name>
<evidence type="ECO:0000256" key="3">
    <source>
        <dbReference type="ARBA" id="ARBA00022771"/>
    </source>
</evidence>
<dbReference type="GO" id="GO:0003714">
    <property type="term" value="F:transcription corepressor activity"/>
    <property type="evidence" value="ECO:0007669"/>
    <property type="project" value="InterPro"/>
</dbReference>
<dbReference type="Pfam" id="PF23011">
    <property type="entry name" value="PHD-1st_NSD"/>
    <property type="match status" value="1"/>
</dbReference>
<dbReference type="InterPro" id="IPR019787">
    <property type="entry name" value="Znf_PHD-finger"/>
</dbReference>
<dbReference type="PANTHER" id="PTHR46309">
    <property type="entry name" value="PHD FINGER PROTEIN 12"/>
    <property type="match status" value="1"/>
</dbReference>
<sequence length="826" mass="94270">MPRNMFDVHEKDVTRCSDCLRSLPHSMNHKLQELCYGDCVDFYYMGTWWEGVICDHYHHGSDQRLVFLPESGRKFMAGVKDLRITQDWDERSGIWRRRGAWPLMEEIVKFEKDWQPDVSAGQTWRTIKEKFLEMVCGVKPLWKELVTEILHDLEYQKPDDDFDGSCMNLDSNAALTEFRGVSEERHLFSTVENPSEGEVILKSDSGKPSTDSCVEVGGLVTVTSKFDGKLEDSDCEGIASWLPFEADLVNGAEFCPKAITQYFSLGSKRAPECLLLQVRKHLLYIGWKIERCSYKSSYRYRYFAPIPGERKLYTSLRQVCLDLRDSNMANCFTACSVQKSAANASKESSNRHKLIGRKRKTDADFLVMERLPQRGKKLTSLKNLKEVSEVNQRASRTQRRKRVKKEETSNSSKWTKSINILSLLIDYDVVLPRAKVHCYSSDSRTRVKKGIVTHHGIKCSCCSETFSLGDFEAHAGCTDRRPPANIFLGDGRSLLDCEDELLVFTNGTVSTKCGRKDKHHQAEQSDEICSICHVGGDLILCDQCPSSFHITCLGLEDVPDGEWFCPSCCCQICGHFKCEENVQPSAEVSMLSCDQCLDKYHLRCLKNRADIKMRRENWFCSNICENIHFGLQNLMMNPIQLREGKFTWTLLGCMDSDTGTLDMKTENSCKLNLALKVLHECFEPITDFFTGRDFFQDVVFCRESALSRLNCKGFCTVILEKSEELISVANVRVFGGKIAELPFVATRCNYRGQGMCRIMIDELEKQLMNLGVERLVLPAVPSVLNAWINSFGFSEMTDSDREQCSDHSLIYFEGAVMCHKFLKKPH</sequence>
<dbReference type="SUPFAM" id="SSF57903">
    <property type="entry name" value="FYVE/PHD zinc finger"/>
    <property type="match status" value="1"/>
</dbReference>
<protein>
    <recommendedName>
        <fullName evidence="12">PHD finger transcription factor</fullName>
    </recommendedName>
</protein>
<dbReference type="AlphaFoldDB" id="A0AAV8TVI2"/>
<evidence type="ECO:0000313" key="10">
    <source>
        <dbReference type="EMBL" id="KAJ8771052.1"/>
    </source>
</evidence>
<dbReference type="Proteomes" id="UP001159364">
    <property type="component" value="Linkage Group LG03"/>
</dbReference>
<dbReference type="InterPro" id="IPR000182">
    <property type="entry name" value="GNAT_dom"/>
</dbReference>
<dbReference type="GO" id="GO:0005634">
    <property type="term" value="C:nucleus"/>
    <property type="evidence" value="ECO:0007669"/>
    <property type="project" value="UniProtKB-SubCell"/>
</dbReference>
<dbReference type="EMBL" id="JAIWQS010000003">
    <property type="protein sequence ID" value="KAJ8771052.1"/>
    <property type="molecule type" value="Genomic_DNA"/>
</dbReference>
<evidence type="ECO:0000256" key="1">
    <source>
        <dbReference type="ARBA" id="ARBA00004123"/>
    </source>
</evidence>
<evidence type="ECO:0000313" key="11">
    <source>
        <dbReference type="Proteomes" id="UP001159364"/>
    </source>
</evidence>
<dbReference type="InterPro" id="IPR032308">
    <property type="entry name" value="TDBD"/>
</dbReference>
<dbReference type="Pfam" id="PF22970">
    <property type="entry name" value="DUF7028"/>
    <property type="match status" value="1"/>
</dbReference>
<accession>A0AAV8TVI2</accession>
<evidence type="ECO:0000259" key="9">
    <source>
        <dbReference type="PROSITE" id="PS51186"/>
    </source>
</evidence>
<dbReference type="PROSITE" id="PS51186">
    <property type="entry name" value="GNAT"/>
    <property type="match status" value="1"/>
</dbReference>
<keyword evidence="3 6" id="KW-0863">Zinc-finger</keyword>
<keyword evidence="4" id="KW-0862">Zinc</keyword>
<dbReference type="InterPro" id="IPR011011">
    <property type="entry name" value="Znf_FYVE_PHD"/>
</dbReference>
<dbReference type="PROSITE" id="PS50016">
    <property type="entry name" value="ZF_PHD_2"/>
    <property type="match status" value="1"/>
</dbReference>
<dbReference type="InterPro" id="IPR042163">
    <property type="entry name" value="PHF12"/>
</dbReference>
<dbReference type="Gene3D" id="3.40.630.30">
    <property type="match status" value="1"/>
</dbReference>
<dbReference type="SMART" id="SM00249">
    <property type="entry name" value="PHD"/>
    <property type="match status" value="2"/>
</dbReference>
<comment type="caution">
    <text evidence="10">The sequence shown here is derived from an EMBL/GenBank/DDBJ whole genome shotgun (WGS) entry which is preliminary data.</text>
</comment>
<dbReference type="InterPro" id="IPR016181">
    <property type="entry name" value="Acyl_CoA_acyltransferase"/>
</dbReference>
<keyword evidence="2" id="KW-0479">Metal-binding</keyword>
<evidence type="ECO:0000259" key="8">
    <source>
        <dbReference type="PROSITE" id="PS50016"/>
    </source>
</evidence>
<evidence type="ECO:0000256" key="2">
    <source>
        <dbReference type="ARBA" id="ARBA00022723"/>
    </source>
</evidence>
<keyword evidence="11" id="KW-1185">Reference proteome</keyword>
<evidence type="ECO:0008006" key="12">
    <source>
        <dbReference type="Google" id="ProtNLM"/>
    </source>
</evidence>
<dbReference type="Pfam" id="PF23209">
    <property type="entry name" value="IDM1_C"/>
    <property type="match status" value="1"/>
</dbReference>
<evidence type="ECO:0000256" key="7">
    <source>
        <dbReference type="SAM" id="MobiDB-lite"/>
    </source>
</evidence>
<reference evidence="10 11" key="1">
    <citation type="submission" date="2021-09" db="EMBL/GenBank/DDBJ databases">
        <title>Genomic insights and catalytic innovation underlie evolution of tropane alkaloids biosynthesis.</title>
        <authorList>
            <person name="Wang Y.-J."/>
            <person name="Tian T."/>
            <person name="Huang J.-P."/>
            <person name="Huang S.-X."/>
        </authorList>
    </citation>
    <scope>NUCLEOTIDE SEQUENCE [LARGE SCALE GENOMIC DNA]</scope>
    <source>
        <strain evidence="10">KIB-2018</strain>
        <tissue evidence="10">Leaf</tissue>
    </source>
</reference>
<gene>
    <name evidence="10" type="ORF">K2173_023377</name>
</gene>
<dbReference type="GO" id="GO:0006357">
    <property type="term" value="P:regulation of transcription by RNA polymerase II"/>
    <property type="evidence" value="ECO:0007669"/>
    <property type="project" value="TreeGrafter"/>
</dbReference>
<feature type="domain" description="N-acetyltransferase" evidence="9">
    <location>
        <begin position="661"/>
        <end position="823"/>
    </location>
</feature>
<feature type="region of interest" description="Disordered" evidence="7">
    <location>
        <begin position="389"/>
        <end position="409"/>
    </location>
</feature>
<dbReference type="InterPro" id="IPR054292">
    <property type="entry name" value="DUF7028"/>
</dbReference>
<proteinExistence type="predicted"/>
<dbReference type="Pfam" id="PF16135">
    <property type="entry name" value="TDBD"/>
    <property type="match status" value="1"/>
</dbReference>
<dbReference type="GO" id="GO:0008270">
    <property type="term" value="F:zinc ion binding"/>
    <property type="evidence" value="ECO:0007669"/>
    <property type="project" value="UniProtKB-KW"/>
</dbReference>